<organism evidence="1 2">
    <name type="scientific">Caenorhabditis nigoni</name>
    <dbReference type="NCBI Taxonomy" id="1611254"/>
    <lineage>
        <taxon>Eukaryota</taxon>
        <taxon>Metazoa</taxon>
        <taxon>Ecdysozoa</taxon>
        <taxon>Nematoda</taxon>
        <taxon>Chromadorea</taxon>
        <taxon>Rhabditida</taxon>
        <taxon>Rhabditina</taxon>
        <taxon>Rhabditomorpha</taxon>
        <taxon>Rhabditoidea</taxon>
        <taxon>Rhabditidae</taxon>
        <taxon>Peloderinae</taxon>
        <taxon>Caenorhabditis</taxon>
    </lineage>
</organism>
<evidence type="ECO:0000313" key="1">
    <source>
        <dbReference type="EMBL" id="PIC21856.1"/>
    </source>
</evidence>
<proteinExistence type="predicted"/>
<keyword evidence="2" id="KW-1185">Reference proteome</keyword>
<gene>
    <name evidence="1" type="primary">Cnig_chr_X.g26542</name>
    <name evidence="1" type="ORF">B9Z55_026542</name>
</gene>
<evidence type="ECO:0000313" key="2">
    <source>
        <dbReference type="Proteomes" id="UP000230233"/>
    </source>
</evidence>
<comment type="caution">
    <text evidence="1">The sequence shown here is derived from an EMBL/GenBank/DDBJ whole genome shotgun (WGS) entry which is preliminary data.</text>
</comment>
<sequence>MALGNLSMLLNHNHELIKTNVFHQHRQQRRPPTSKSLPANLPLLLNNNYTCPTPPQKSSGLFYKALTTWDN</sequence>
<protein>
    <submittedName>
        <fullName evidence="1">Uncharacterized protein</fullName>
    </submittedName>
</protein>
<dbReference type="EMBL" id="PDUG01000006">
    <property type="protein sequence ID" value="PIC21856.1"/>
    <property type="molecule type" value="Genomic_DNA"/>
</dbReference>
<name>A0A2G5T458_9PELO</name>
<accession>A0A2G5T458</accession>
<reference evidence="2" key="1">
    <citation type="submission" date="2017-10" db="EMBL/GenBank/DDBJ databases">
        <title>Rapid genome shrinkage in a self-fertile nematode reveals novel sperm competition proteins.</title>
        <authorList>
            <person name="Yin D."/>
            <person name="Schwarz E.M."/>
            <person name="Thomas C.G."/>
            <person name="Felde R.L."/>
            <person name="Korf I.F."/>
            <person name="Cutter A.D."/>
            <person name="Schartner C.M."/>
            <person name="Ralston E.J."/>
            <person name="Meyer B.J."/>
            <person name="Haag E.S."/>
        </authorList>
    </citation>
    <scope>NUCLEOTIDE SEQUENCE [LARGE SCALE GENOMIC DNA]</scope>
    <source>
        <strain evidence="2">JU1422</strain>
    </source>
</reference>
<dbReference type="Proteomes" id="UP000230233">
    <property type="component" value="Chromosome X"/>
</dbReference>
<dbReference type="AlphaFoldDB" id="A0A2G5T458"/>